<name>A0A7W9YBP3_9HYPH</name>
<gene>
    <name evidence="1" type="ORF">HNQ72_005424</name>
</gene>
<sequence length="142" mass="16464">MYSPEHKLTAAEIRELSTDPNHHILLTSTLTVASTTKEYSVSLARGTGTRNAVIEIGKNGCNYAALKYSVNWRLVLCRRRKMPMASGVLLYESLMMQQCQQIHSYSFGWLQIRQDHELHRRQYINPKDLGLRRPLKRDFEDV</sequence>
<dbReference type="Proteomes" id="UP000547879">
    <property type="component" value="Unassembled WGS sequence"/>
</dbReference>
<organism evidence="1 2">
    <name type="scientific">Rhizobium wenxiniae</name>
    <dbReference type="NCBI Taxonomy" id="1737357"/>
    <lineage>
        <taxon>Bacteria</taxon>
        <taxon>Pseudomonadati</taxon>
        <taxon>Pseudomonadota</taxon>
        <taxon>Alphaproteobacteria</taxon>
        <taxon>Hyphomicrobiales</taxon>
        <taxon>Rhizobiaceae</taxon>
        <taxon>Rhizobium/Agrobacterium group</taxon>
        <taxon>Rhizobium</taxon>
    </lineage>
</organism>
<dbReference type="EMBL" id="JACHEG010000010">
    <property type="protein sequence ID" value="MBB6165576.1"/>
    <property type="molecule type" value="Genomic_DNA"/>
</dbReference>
<accession>A0A7W9YBP3</accession>
<dbReference type="AlphaFoldDB" id="A0A7W9YBP3"/>
<reference evidence="1 2" key="1">
    <citation type="submission" date="2020-08" db="EMBL/GenBank/DDBJ databases">
        <title>Genomic Encyclopedia of Type Strains, Phase IV (KMG-IV): sequencing the most valuable type-strain genomes for metagenomic binning, comparative biology and taxonomic classification.</title>
        <authorList>
            <person name="Goeker M."/>
        </authorList>
    </citation>
    <scope>NUCLEOTIDE SEQUENCE [LARGE SCALE GENOMIC DNA]</scope>
    <source>
        <strain evidence="1 2">DSM 100734</strain>
    </source>
</reference>
<protein>
    <submittedName>
        <fullName evidence="1">Uncharacterized protein</fullName>
    </submittedName>
</protein>
<comment type="caution">
    <text evidence="1">The sequence shown here is derived from an EMBL/GenBank/DDBJ whole genome shotgun (WGS) entry which is preliminary data.</text>
</comment>
<keyword evidence="2" id="KW-1185">Reference proteome</keyword>
<dbReference type="RefSeq" id="WP_183996974.1">
    <property type="nucleotide sequence ID" value="NZ_BMHW01000011.1"/>
</dbReference>
<evidence type="ECO:0000313" key="1">
    <source>
        <dbReference type="EMBL" id="MBB6165576.1"/>
    </source>
</evidence>
<proteinExistence type="predicted"/>
<evidence type="ECO:0000313" key="2">
    <source>
        <dbReference type="Proteomes" id="UP000547879"/>
    </source>
</evidence>